<dbReference type="CDD" id="cd06089">
    <property type="entry name" value="KOW_RPL26"/>
    <property type="match status" value="1"/>
</dbReference>
<keyword evidence="3 5" id="KW-0687">Ribonucleoprotein</keyword>
<dbReference type="InterPro" id="IPR005824">
    <property type="entry name" value="KOW"/>
</dbReference>
<dbReference type="Pfam" id="PF17136">
    <property type="entry name" value="ribosomal_L24"/>
    <property type="match status" value="1"/>
</dbReference>
<comment type="caution">
    <text evidence="8">The sequence shown here is derived from an EMBL/GenBank/DDBJ whole genome shotgun (WGS) entry which is preliminary data.</text>
</comment>
<comment type="function">
    <text evidence="5">One of two assembly initiator proteins, it binds directly to the 5'-end of the 23S rRNA, where it nucleates assembly of the 50S subunit.</text>
</comment>
<evidence type="ECO:0000256" key="3">
    <source>
        <dbReference type="ARBA" id="ARBA00023274"/>
    </source>
</evidence>
<gene>
    <name evidence="5" type="primary">rplX</name>
    <name evidence="8" type="ORF">CDO51_02950</name>
</gene>
<evidence type="ECO:0000259" key="7">
    <source>
        <dbReference type="SMART" id="SM00739"/>
    </source>
</evidence>
<evidence type="ECO:0000256" key="6">
    <source>
        <dbReference type="RuleBase" id="RU003477"/>
    </source>
</evidence>
<dbReference type="GO" id="GO:0019843">
    <property type="term" value="F:rRNA binding"/>
    <property type="evidence" value="ECO:0007669"/>
    <property type="project" value="UniProtKB-UniRule"/>
</dbReference>
<keyword evidence="2 5" id="KW-0689">Ribosomal protein</keyword>
<dbReference type="Gene3D" id="2.30.30.30">
    <property type="match status" value="1"/>
</dbReference>
<comment type="subunit">
    <text evidence="5">Part of the 50S ribosomal subunit.</text>
</comment>
<evidence type="ECO:0000313" key="8">
    <source>
        <dbReference type="EMBL" id="OWZ84479.1"/>
    </source>
</evidence>
<sequence>MAQAKMHIKTGDTVVVISGKDKGKRGKVLRAFPSESKVLVEGVNLVKKHTRASQDNPQGGIVEQESPVYADKVMLYCSKCQRPVRTAKQDDKNGNKQRICKKCEVKL</sequence>
<protein>
    <recommendedName>
        <fullName evidence="4 5">Large ribosomal subunit protein uL24</fullName>
    </recommendedName>
</protein>
<dbReference type="Proteomes" id="UP000214588">
    <property type="component" value="Unassembled WGS sequence"/>
</dbReference>
<dbReference type="InterPro" id="IPR003256">
    <property type="entry name" value="Ribosomal_uL24"/>
</dbReference>
<dbReference type="InterPro" id="IPR014722">
    <property type="entry name" value="Rib_uL2_dom2"/>
</dbReference>
<dbReference type="GO" id="GO:0005840">
    <property type="term" value="C:ribosome"/>
    <property type="evidence" value="ECO:0007669"/>
    <property type="project" value="UniProtKB-KW"/>
</dbReference>
<dbReference type="InterPro" id="IPR041988">
    <property type="entry name" value="Ribosomal_uL24_KOW"/>
</dbReference>
<accession>A0A226C215</accession>
<dbReference type="GO" id="GO:1990904">
    <property type="term" value="C:ribonucleoprotein complex"/>
    <property type="evidence" value="ECO:0007669"/>
    <property type="project" value="UniProtKB-KW"/>
</dbReference>
<keyword evidence="5" id="KW-0699">rRNA-binding</keyword>
<dbReference type="SUPFAM" id="SSF50104">
    <property type="entry name" value="Translation proteins SH3-like domain"/>
    <property type="match status" value="1"/>
</dbReference>
<dbReference type="PROSITE" id="PS01108">
    <property type="entry name" value="RIBOSOMAL_L24"/>
    <property type="match status" value="1"/>
</dbReference>
<dbReference type="InterPro" id="IPR005825">
    <property type="entry name" value="Ribosomal_uL24_CS"/>
</dbReference>
<comment type="similarity">
    <text evidence="1 5 6">Belongs to the universal ribosomal protein uL24 family.</text>
</comment>
<dbReference type="Pfam" id="PF00467">
    <property type="entry name" value="KOW"/>
    <property type="match status" value="1"/>
</dbReference>
<evidence type="ECO:0000313" key="9">
    <source>
        <dbReference type="Proteomes" id="UP000214588"/>
    </source>
</evidence>
<dbReference type="EMBL" id="NIQC01000004">
    <property type="protein sequence ID" value="OWZ84479.1"/>
    <property type="molecule type" value="Genomic_DNA"/>
</dbReference>
<dbReference type="PANTHER" id="PTHR12903">
    <property type="entry name" value="MITOCHONDRIAL RIBOSOMAL PROTEIN L24"/>
    <property type="match status" value="1"/>
</dbReference>
<evidence type="ECO:0000256" key="2">
    <source>
        <dbReference type="ARBA" id="ARBA00022980"/>
    </source>
</evidence>
<dbReference type="SMART" id="SM00739">
    <property type="entry name" value="KOW"/>
    <property type="match status" value="1"/>
</dbReference>
<proteinExistence type="inferred from homology"/>
<organism evidence="8 9">
    <name type="scientific">Natranaerobius trueperi</name>
    <dbReference type="NCBI Taxonomy" id="759412"/>
    <lineage>
        <taxon>Bacteria</taxon>
        <taxon>Bacillati</taxon>
        <taxon>Bacillota</taxon>
        <taxon>Clostridia</taxon>
        <taxon>Natranaerobiales</taxon>
        <taxon>Natranaerobiaceae</taxon>
        <taxon>Natranaerobius</taxon>
    </lineage>
</organism>
<dbReference type="GO" id="GO:0006412">
    <property type="term" value="P:translation"/>
    <property type="evidence" value="ECO:0007669"/>
    <property type="project" value="UniProtKB-UniRule"/>
</dbReference>
<dbReference type="InterPro" id="IPR008991">
    <property type="entry name" value="Translation_prot_SH3-like_sf"/>
</dbReference>
<feature type="domain" description="KOW" evidence="7">
    <location>
        <begin position="7"/>
        <end position="34"/>
    </location>
</feature>
<dbReference type="RefSeq" id="WP_089022810.1">
    <property type="nucleotide sequence ID" value="NZ_NIQC01000004.1"/>
</dbReference>
<dbReference type="AlphaFoldDB" id="A0A226C215"/>
<keyword evidence="5" id="KW-0694">RNA-binding</keyword>
<evidence type="ECO:0000256" key="1">
    <source>
        <dbReference type="ARBA" id="ARBA00010618"/>
    </source>
</evidence>
<evidence type="ECO:0000256" key="5">
    <source>
        <dbReference type="HAMAP-Rule" id="MF_01326"/>
    </source>
</evidence>
<dbReference type="InterPro" id="IPR057264">
    <property type="entry name" value="Ribosomal_uL24_C"/>
</dbReference>
<evidence type="ECO:0000256" key="4">
    <source>
        <dbReference type="ARBA" id="ARBA00035206"/>
    </source>
</evidence>
<keyword evidence="9" id="KW-1185">Reference proteome</keyword>
<name>A0A226C215_9FIRM</name>
<dbReference type="GO" id="GO:0003735">
    <property type="term" value="F:structural constituent of ribosome"/>
    <property type="evidence" value="ECO:0007669"/>
    <property type="project" value="InterPro"/>
</dbReference>
<dbReference type="NCBIfam" id="TIGR01079">
    <property type="entry name" value="rplX_bact"/>
    <property type="match status" value="1"/>
</dbReference>
<comment type="function">
    <text evidence="5">One of the proteins that surrounds the polypeptide exit tunnel on the outside of the subunit.</text>
</comment>
<dbReference type="HAMAP" id="MF_01326_B">
    <property type="entry name" value="Ribosomal_uL24_B"/>
    <property type="match status" value="1"/>
</dbReference>
<reference evidence="8 9" key="1">
    <citation type="submission" date="2017-06" db="EMBL/GenBank/DDBJ databases">
        <title>Draft Genome Sequence of Natranaerobius trueperi halophilic, alkalithermophilic bacteria from soda lakes.</title>
        <authorList>
            <person name="Zhao B."/>
        </authorList>
    </citation>
    <scope>NUCLEOTIDE SEQUENCE [LARGE SCALE GENOMIC DNA]</scope>
    <source>
        <strain evidence="8 9">DSM 18760</strain>
    </source>
</reference>